<gene>
    <name evidence="7" type="ORF">BOTBODRAFT_26130</name>
</gene>
<dbReference type="Gene3D" id="3.40.50.1000">
    <property type="entry name" value="HAD superfamily/HAD-like"/>
    <property type="match status" value="1"/>
</dbReference>
<feature type="binding site" evidence="6">
    <location>
        <position position="14"/>
    </location>
    <ligand>
        <name>Mg(2+)</name>
        <dbReference type="ChEBI" id="CHEBI:18420"/>
    </ligand>
</feature>
<dbReference type="PIRSF" id="PIRSF031051">
    <property type="entry name" value="PyrdxlP_Pase_PHOSPHO2"/>
    <property type="match status" value="1"/>
</dbReference>
<keyword evidence="4 6" id="KW-0460">Magnesium</keyword>
<dbReference type="PANTHER" id="PTHR20889">
    <property type="entry name" value="PHOSPHATASE, ORPHAN 1, 2"/>
    <property type="match status" value="1"/>
</dbReference>
<dbReference type="NCBIfam" id="TIGR01489">
    <property type="entry name" value="DKMTPPase-SF"/>
    <property type="match status" value="1"/>
</dbReference>
<dbReference type="InterPro" id="IPR023214">
    <property type="entry name" value="HAD_sf"/>
</dbReference>
<comment type="cofactor">
    <cofactor evidence="1 6">
        <name>Mg(2+)</name>
        <dbReference type="ChEBI" id="CHEBI:18420"/>
    </cofactor>
</comment>
<keyword evidence="3" id="KW-0378">Hydrolase</keyword>
<accession>A0A067N120</accession>
<reference evidence="8" key="1">
    <citation type="journal article" date="2014" name="Proc. Natl. Acad. Sci. U.S.A.">
        <title>Extensive sampling of basidiomycete genomes demonstrates inadequacy of the white-rot/brown-rot paradigm for wood decay fungi.</title>
        <authorList>
            <person name="Riley R."/>
            <person name="Salamov A.A."/>
            <person name="Brown D.W."/>
            <person name="Nagy L.G."/>
            <person name="Floudas D."/>
            <person name="Held B.W."/>
            <person name="Levasseur A."/>
            <person name="Lombard V."/>
            <person name="Morin E."/>
            <person name="Otillar R."/>
            <person name="Lindquist E.A."/>
            <person name="Sun H."/>
            <person name="LaButti K.M."/>
            <person name="Schmutz J."/>
            <person name="Jabbour D."/>
            <person name="Luo H."/>
            <person name="Baker S.E."/>
            <person name="Pisabarro A.G."/>
            <person name="Walton J.D."/>
            <person name="Blanchette R.A."/>
            <person name="Henrissat B."/>
            <person name="Martin F."/>
            <person name="Cullen D."/>
            <person name="Hibbett D.S."/>
            <person name="Grigoriev I.V."/>
        </authorList>
    </citation>
    <scope>NUCLEOTIDE SEQUENCE [LARGE SCALE GENOMIC DNA]</scope>
    <source>
        <strain evidence="8">FD-172 SS1</strain>
    </source>
</reference>
<name>A0A067N120_BOTB1</name>
<evidence type="ECO:0000256" key="1">
    <source>
        <dbReference type="ARBA" id="ARBA00001946"/>
    </source>
</evidence>
<dbReference type="OrthoDB" id="10267182at2759"/>
<dbReference type="InterPro" id="IPR006384">
    <property type="entry name" value="HAD_hydro_PyrdxlP_Pase-like"/>
</dbReference>
<feature type="binding site" evidence="6">
    <location>
        <position position="187"/>
    </location>
    <ligand>
        <name>Mg(2+)</name>
        <dbReference type="ChEBI" id="CHEBI:18420"/>
    </ligand>
</feature>
<evidence type="ECO:0000313" key="8">
    <source>
        <dbReference type="Proteomes" id="UP000027195"/>
    </source>
</evidence>
<dbReference type="InterPro" id="IPR036412">
    <property type="entry name" value="HAD-like_sf"/>
</dbReference>
<dbReference type="SUPFAM" id="SSF56784">
    <property type="entry name" value="HAD-like"/>
    <property type="match status" value="1"/>
</dbReference>
<dbReference type="Proteomes" id="UP000027195">
    <property type="component" value="Unassembled WGS sequence"/>
</dbReference>
<evidence type="ECO:0000256" key="3">
    <source>
        <dbReference type="ARBA" id="ARBA00022801"/>
    </source>
</evidence>
<proteinExistence type="predicted"/>
<dbReference type="HOGENOM" id="CLU_068983_1_0_1"/>
<dbReference type="NCBIfam" id="TIGR01488">
    <property type="entry name" value="HAD-SF-IB"/>
    <property type="match status" value="1"/>
</dbReference>
<dbReference type="GO" id="GO:0016791">
    <property type="term" value="F:phosphatase activity"/>
    <property type="evidence" value="ECO:0007669"/>
    <property type="project" value="InterPro"/>
</dbReference>
<keyword evidence="2 6" id="KW-0479">Metal-binding</keyword>
<feature type="active site" description="Proton donor" evidence="5">
    <location>
        <position position="14"/>
    </location>
</feature>
<evidence type="ECO:0000256" key="2">
    <source>
        <dbReference type="ARBA" id="ARBA00022723"/>
    </source>
</evidence>
<protein>
    <recommendedName>
        <fullName evidence="9">Phosphatase phospho-type</fullName>
    </recommendedName>
</protein>
<dbReference type="InterPro" id="IPR016965">
    <property type="entry name" value="Pase_PHOSPHO-typ"/>
</dbReference>
<keyword evidence="8" id="KW-1185">Reference proteome</keyword>
<evidence type="ECO:0000256" key="4">
    <source>
        <dbReference type="ARBA" id="ARBA00022842"/>
    </source>
</evidence>
<evidence type="ECO:0000256" key="5">
    <source>
        <dbReference type="PIRSR" id="PIRSR031051-1"/>
    </source>
</evidence>
<dbReference type="GO" id="GO:0046872">
    <property type="term" value="F:metal ion binding"/>
    <property type="evidence" value="ECO:0007669"/>
    <property type="project" value="UniProtKB-KW"/>
</dbReference>
<evidence type="ECO:0000313" key="7">
    <source>
        <dbReference type="EMBL" id="KDQ21703.1"/>
    </source>
</evidence>
<evidence type="ECO:0000256" key="6">
    <source>
        <dbReference type="PIRSR" id="PIRSR031051-3"/>
    </source>
</evidence>
<dbReference type="Pfam" id="PF06888">
    <property type="entry name" value="Put_Phosphatase"/>
    <property type="match status" value="1"/>
</dbReference>
<dbReference type="InParanoid" id="A0A067N120"/>
<sequence>MASVQSQLVVFDFDWSLADQDTDRWILEVLDIELRRKMRTMESEGVEWTDVVAQTMKELHARGGTREQVEEALRIMPFHPAMVRGVKRLKHQSTPKTTFLCLSASNTVYISTILKARGLEELFDVIVTNPAKWSDDGCLELERRVAKGGPPHNCPNGCGPNMCKGAELDAYLERTGQKFDRMAYVGDGSNDFCPILRFRKQDVALVRKGRALETRVKHEAEKYGLKCQVKYWAGAWEVEEIFNAF</sequence>
<feature type="binding site" evidence="6">
    <location>
        <position position="12"/>
    </location>
    <ligand>
        <name>Mg(2+)</name>
        <dbReference type="ChEBI" id="CHEBI:18420"/>
    </ligand>
</feature>
<dbReference type="STRING" id="930990.A0A067N120"/>
<dbReference type="PANTHER" id="PTHR20889:SF12">
    <property type="entry name" value="LP01149P"/>
    <property type="match status" value="1"/>
</dbReference>
<organism evidence="7 8">
    <name type="scientific">Botryobasidium botryosum (strain FD-172 SS1)</name>
    <dbReference type="NCBI Taxonomy" id="930990"/>
    <lineage>
        <taxon>Eukaryota</taxon>
        <taxon>Fungi</taxon>
        <taxon>Dikarya</taxon>
        <taxon>Basidiomycota</taxon>
        <taxon>Agaricomycotina</taxon>
        <taxon>Agaricomycetes</taxon>
        <taxon>Cantharellales</taxon>
        <taxon>Botryobasidiaceae</taxon>
        <taxon>Botryobasidium</taxon>
    </lineage>
</organism>
<dbReference type="AlphaFoldDB" id="A0A067N120"/>
<evidence type="ECO:0008006" key="9">
    <source>
        <dbReference type="Google" id="ProtNLM"/>
    </source>
</evidence>
<feature type="active site" description="Nucleophile" evidence="5">
    <location>
        <position position="12"/>
    </location>
</feature>
<dbReference type="EMBL" id="KL198016">
    <property type="protein sequence ID" value="KDQ21703.1"/>
    <property type="molecule type" value="Genomic_DNA"/>
</dbReference>